<dbReference type="InterPro" id="IPR017751">
    <property type="entry name" value="G3P_DH_NAD-dep_euk"/>
</dbReference>
<dbReference type="Pfam" id="PF07479">
    <property type="entry name" value="NAD_Gly3P_dh_C"/>
    <property type="match status" value="1"/>
</dbReference>
<dbReference type="EC" id="1.1.1.8" evidence="9"/>
<dbReference type="InterPro" id="IPR013328">
    <property type="entry name" value="6PGD_dom2"/>
</dbReference>
<dbReference type="GO" id="GO:0141152">
    <property type="term" value="F:glycerol-3-phosphate dehydrogenase (NAD+) activity"/>
    <property type="evidence" value="ECO:0007669"/>
    <property type="project" value="UniProtKB-UniRule"/>
</dbReference>
<feature type="binding site" evidence="7">
    <location>
        <position position="269"/>
    </location>
    <ligand>
        <name>NAD(+)</name>
        <dbReference type="ChEBI" id="CHEBI:57540"/>
    </ligand>
</feature>
<feature type="binding site" evidence="6">
    <location>
        <position position="119"/>
    </location>
    <ligand>
        <name>substrate</name>
    </ligand>
</feature>
<feature type="domain" description="Glycerol-3-phosphate dehydrogenase NAD-dependent N-terminal" evidence="11">
    <location>
        <begin position="13"/>
        <end position="171"/>
    </location>
</feature>
<dbReference type="GO" id="GO:0042803">
    <property type="term" value="F:protein homodimerization activity"/>
    <property type="evidence" value="ECO:0007669"/>
    <property type="project" value="InterPro"/>
</dbReference>
<keyword evidence="2 8" id="KW-0560">Oxidoreductase</keyword>
<dbReference type="PIRSF" id="PIRSF000114">
    <property type="entry name" value="Glycerol-3-P_dh"/>
    <property type="match status" value="1"/>
</dbReference>
<dbReference type="STRING" id="451379.A0A0N5AWE8"/>
<evidence type="ECO:0000256" key="5">
    <source>
        <dbReference type="PIRSR" id="PIRSR000114-1"/>
    </source>
</evidence>
<dbReference type="GO" id="GO:0051287">
    <property type="term" value="F:NAD binding"/>
    <property type="evidence" value="ECO:0007669"/>
    <property type="project" value="UniProtKB-UniRule"/>
</dbReference>
<comment type="catalytic activity">
    <reaction evidence="4 9">
        <text>sn-glycerol 3-phosphate + NAD(+) = dihydroxyacetone phosphate + NADH + H(+)</text>
        <dbReference type="Rhea" id="RHEA:11092"/>
        <dbReference type="ChEBI" id="CHEBI:15378"/>
        <dbReference type="ChEBI" id="CHEBI:57540"/>
        <dbReference type="ChEBI" id="CHEBI:57597"/>
        <dbReference type="ChEBI" id="CHEBI:57642"/>
        <dbReference type="ChEBI" id="CHEBI:57945"/>
        <dbReference type="EC" id="1.1.1.8"/>
    </reaction>
</comment>
<evidence type="ECO:0000256" key="4">
    <source>
        <dbReference type="ARBA" id="ARBA00048683"/>
    </source>
</evidence>
<evidence type="ECO:0000256" key="2">
    <source>
        <dbReference type="ARBA" id="ARBA00023002"/>
    </source>
</evidence>
<name>A0A0N5AWE8_9BILA</name>
<dbReference type="SUPFAM" id="SSF48179">
    <property type="entry name" value="6-phosphogluconate dehydrogenase C-terminal domain-like"/>
    <property type="match status" value="1"/>
</dbReference>
<dbReference type="GO" id="GO:0005829">
    <property type="term" value="C:cytosol"/>
    <property type="evidence" value="ECO:0007669"/>
    <property type="project" value="TreeGrafter"/>
</dbReference>
<feature type="active site" description="Proton acceptor" evidence="5">
    <location>
        <position position="205"/>
    </location>
</feature>
<evidence type="ECO:0000256" key="1">
    <source>
        <dbReference type="ARBA" id="ARBA00011009"/>
    </source>
</evidence>
<feature type="binding site" evidence="7">
    <location>
        <position position="96"/>
    </location>
    <ligand>
        <name>NAD(+)</name>
        <dbReference type="ChEBI" id="CHEBI:57540"/>
    </ligand>
</feature>
<dbReference type="AlphaFoldDB" id="A0A0N5AWE8"/>
<dbReference type="NCBIfam" id="TIGR03376">
    <property type="entry name" value="glycerol3P_DH"/>
    <property type="match status" value="1"/>
</dbReference>
<dbReference type="GO" id="GO:0046168">
    <property type="term" value="P:glycerol-3-phosphate catabolic process"/>
    <property type="evidence" value="ECO:0007669"/>
    <property type="project" value="UniProtKB-UniRule"/>
</dbReference>
<evidence type="ECO:0000256" key="9">
    <source>
        <dbReference type="RuleBase" id="RU361243"/>
    </source>
</evidence>
<keyword evidence="3 7" id="KW-0520">NAD</keyword>
<accession>A0A0N5AWE8</accession>
<dbReference type="PANTHER" id="PTHR11728">
    <property type="entry name" value="GLYCEROL-3-PHOSPHATE DEHYDROGENASE"/>
    <property type="match status" value="1"/>
</dbReference>
<keyword evidence="13" id="KW-1185">Reference proteome</keyword>
<evidence type="ECO:0000259" key="12">
    <source>
        <dbReference type="Pfam" id="PF07479"/>
    </source>
</evidence>
<dbReference type="InterPro" id="IPR011128">
    <property type="entry name" value="G3P_DH_NAD-dep_N"/>
</dbReference>
<feature type="signal peptide" evidence="10">
    <location>
        <begin position="1"/>
        <end position="17"/>
    </location>
</feature>
<feature type="binding site" evidence="7">
    <location>
        <position position="40"/>
    </location>
    <ligand>
        <name>NAD(+)</name>
        <dbReference type="ChEBI" id="CHEBI:57540"/>
    </ligand>
</feature>
<organism evidence="13 14">
    <name type="scientific">Syphacia muris</name>
    <dbReference type="NCBI Taxonomy" id="451379"/>
    <lineage>
        <taxon>Eukaryota</taxon>
        <taxon>Metazoa</taxon>
        <taxon>Ecdysozoa</taxon>
        <taxon>Nematoda</taxon>
        <taxon>Chromadorea</taxon>
        <taxon>Rhabditida</taxon>
        <taxon>Spirurina</taxon>
        <taxon>Oxyuridomorpha</taxon>
        <taxon>Oxyuroidea</taxon>
        <taxon>Oxyuridae</taxon>
        <taxon>Syphacia</taxon>
    </lineage>
</organism>
<dbReference type="InterPro" id="IPR008927">
    <property type="entry name" value="6-PGluconate_DH-like_C_sf"/>
</dbReference>
<evidence type="ECO:0000256" key="8">
    <source>
        <dbReference type="RuleBase" id="RU000437"/>
    </source>
</evidence>
<feature type="binding site" evidence="7">
    <location>
        <position position="153"/>
    </location>
    <ligand>
        <name>NAD(+)</name>
        <dbReference type="ChEBI" id="CHEBI:57540"/>
    </ligand>
</feature>
<dbReference type="Pfam" id="PF01210">
    <property type="entry name" value="NAD_Gly3P_dh_N"/>
    <property type="match status" value="1"/>
</dbReference>
<evidence type="ECO:0000256" key="3">
    <source>
        <dbReference type="ARBA" id="ARBA00023027"/>
    </source>
</evidence>
<dbReference type="GO" id="GO:0005975">
    <property type="term" value="P:carbohydrate metabolic process"/>
    <property type="evidence" value="ECO:0007669"/>
    <property type="project" value="InterPro"/>
</dbReference>
<reference evidence="14" key="1">
    <citation type="submission" date="2017-02" db="UniProtKB">
        <authorList>
            <consortium name="WormBaseParasite"/>
        </authorList>
    </citation>
    <scope>IDENTIFICATION</scope>
</reference>
<feature type="binding site" evidence="6">
    <location>
        <begin position="269"/>
        <end position="270"/>
    </location>
    <ligand>
        <name>substrate</name>
    </ligand>
</feature>
<evidence type="ECO:0000313" key="14">
    <source>
        <dbReference type="WBParaSite" id="SMUV_0000924701-mRNA-1"/>
    </source>
</evidence>
<evidence type="ECO:0000256" key="10">
    <source>
        <dbReference type="SAM" id="SignalP"/>
    </source>
</evidence>
<sequence length="312" mass="33982">CLHKFFIKLCFRGSAIACVIGKNAAEYPDYFGKDIKAWIFDEDVNGKKLSEIVNTEHENVKYLPGIKIPSNVTAVPDIIQACKDADILVFVVPHQFVENVCKKLGGNVKPTAVAITLTKGLLPNKEGGIRLVSEEIKKHLKIEVSVLMGANLAKEVANNDFCEATIGCSDSVETGMMWKRLFHTENFQVTVVDDVVTVELCGALKNIIACAAGLSDGLGHGDNTKSAIIRLGFIEVMKFVECFYNVSNIKIFFESCGIADLIASCIGGRNLFMFIKPFPEVEKEVLKGQSAQGPMCAAEAAAMIKKAKLEAK</sequence>
<dbReference type="WBParaSite" id="SMUV_0000924701-mRNA-1">
    <property type="protein sequence ID" value="SMUV_0000924701-mRNA-1"/>
    <property type="gene ID" value="SMUV_0000924701"/>
</dbReference>
<dbReference type="Gene3D" id="1.10.1040.10">
    <property type="entry name" value="N-(1-d-carboxylethyl)-l-norvaline Dehydrogenase, domain 2"/>
    <property type="match status" value="1"/>
</dbReference>
<protein>
    <recommendedName>
        <fullName evidence="9">Glycerol-3-phosphate dehydrogenase [NAD(+)]</fullName>
        <ecNumber evidence="9">1.1.1.8</ecNumber>
    </recommendedName>
</protein>
<dbReference type="PRINTS" id="PR00077">
    <property type="entry name" value="GPDHDRGNASE"/>
</dbReference>
<dbReference type="FunFam" id="1.10.1040.10:FF:000004">
    <property type="entry name" value="Glycerol-3-phosphate dehydrogenase [NAD(+)]"/>
    <property type="match status" value="1"/>
</dbReference>
<dbReference type="SUPFAM" id="SSF51735">
    <property type="entry name" value="NAD(P)-binding Rossmann-fold domains"/>
    <property type="match status" value="1"/>
</dbReference>
<feature type="binding site" evidence="7">
    <location>
        <position position="292"/>
    </location>
    <ligand>
        <name>NAD(+)</name>
        <dbReference type="ChEBI" id="CHEBI:57540"/>
    </ligand>
</feature>
<keyword evidence="10" id="KW-0732">Signal</keyword>
<proteinExistence type="inferred from homology"/>
<dbReference type="InterPro" id="IPR006109">
    <property type="entry name" value="G3P_DH_NAD-dep_C"/>
</dbReference>
<evidence type="ECO:0000259" key="11">
    <source>
        <dbReference type="Pfam" id="PF01210"/>
    </source>
</evidence>
<dbReference type="InterPro" id="IPR036291">
    <property type="entry name" value="NAD(P)-bd_dom_sf"/>
</dbReference>
<dbReference type="InterPro" id="IPR006168">
    <property type="entry name" value="G3P_DH_NAD-dep"/>
</dbReference>
<evidence type="ECO:0000313" key="13">
    <source>
        <dbReference type="Proteomes" id="UP000046393"/>
    </source>
</evidence>
<feature type="domain" description="Glycerol-3-phosphate dehydrogenase NAD-dependent C-terminal" evidence="12">
    <location>
        <begin position="194"/>
        <end position="310"/>
    </location>
</feature>
<dbReference type="FunFam" id="3.40.50.720:FF:000672">
    <property type="entry name" value="Glycerol-3-phosphate dehydrogenase [NAD(+)]"/>
    <property type="match status" value="1"/>
</dbReference>
<comment type="similarity">
    <text evidence="1 8">Belongs to the NAD-dependent glycerol-3-phosphate dehydrogenase family.</text>
</comment>
<dbReference type="PANTHER" id="PTHR11728:SF8">
    <property type="entry name" value="GLYCEROL-3-PHOSPHATE DEHYDROGENASE [NAD(+)]-RELATED"/>
    <property type="match status" value="1"/>
</dbReference>
<dbReference type="Proteomes" id="UP000046393">
    <property type="component" value="Unplaced"/>
</dbReference>
<evidence type="ECO:0000256" key="6">
    <source>
        <dbReference type="PIRSR" id="PIRSR000114-2"/>
    </source>
</evidence>
<feature type="chain" id="PRO_5005893488" description="Glycerol-3-phosphate dehydrogenase [NAD(+)]" evidence="10">
    <location>
        <begin position="18"/>
        <end position="312"/>
    </location>
</feature>
<dbReference type="Gene3D" id="3.40.50.720">
    <property type="entry name" value="NAD(P)-binding Rossmann-like Domain"/>
    <property type="match status" value="1"/>
</dbReference>
<evidence type="ECO:0000256" key="7">
    <source>
        <dbReference type="PIRSR" id="PIRSR000114-3"/>
    </source>
</evidence>